<dbReference type="Proteomes" id="UP000887013">
    <property type="component" value="Unassembled WGS sequence"/>
</dbReference>
<name>A0A8X6QUW1_NEPPI</name>
<accession>A0A8X6QUW1</accession>
<organism evidence="1 2">
    <name type="scientific">Nephila pilipes</name>
    <name type="common">Giant wood spider</name>
    <name type="synonym">Nephila maculata</name>
    <dbReference type="NCBI Taxonomy" id="299642"/>
    <lineage>
        <taxon>Eukaryota</taxon>
        <taxon>Metazoa</taxon>
        <taxon>Ecdysozoa</taxon>
        <taxon>Arthropoda</taxon>
        <taxon>Chelicerata</taxon>
        <taxon>Arachnida</taxon>
        <taxon>Araneae</taxon>
        <taxon>Araneomorphae</taxon>
        <taxon>Entelegynae</taxon>
        <taxon>Araneoidea</taxon>
        <taxon>Nephilidae</taxon>
        <taxon>Nephila</taxon>
    </lineage>
</organism>
<dbReference type="AlphaFoldDB" id="A0A8X6QUW1"/>
<keyword evidence="2" id="KW-1185">Reference proteome</keyword>
<sequence>MGCEVPEIIASVYGINFQSNLFGANQTRTTSYHPQSYGAVKRFHRQLKKLVYGSALKLHGEFFFSSLPNVSAPQFQQFLRRNVRALKPVPASRHSSCSIFVTKDLFYSPCVFLRFNRVRRPLEPPYTGPYKVVKMTPKVFTLEIDGKQHTVYINRLKPAHLFSEIVNKDIPDVVTRFGIHSFQLVRFQSSLSS</sequence>
<dbReference type="SUPFAM" id="SSF53098">
    <property type="entry name" value="Ribonuclease H-like"/>
    <property type="match status" value="1"/>
</dbReference>
<evidence type="ECO:0000313" key="2">
    <source>
        <dbReference type="Proteomes" id="UP000887013"/>
    </source>
</evidence>
<comment type="caution">
    <text evidence="1">The sequence shown here is derived from an EMBL/GenBank/DDBJ whole genome shotgun (WGS) entry which is preliminary data.</text>
</comment>
<proteinExistence type="predicted"/>
<gene>
    <name evidence="1" type="primary">pol_4239</name>
    <name evidence="1" type="ORF">NPIL_512151</name>
</gene>
<dbReference type="OrthoDB" id="422540at2759"/>
<evidence type="ECO:0000313" key="1">
    <source>
        <dbReference type="EMBL" id="GFU33061.1"/>
    </source>
</evidence>
<dbReference type="PANTHER" id="PTHR38681">
    <property type="entry name" value="RETROVIRUS-RELATED POL POLYPROTEIN FROM TRANSPOSON 412-LIKE PROTEIN-RELATED"/>
    <property type="match status" value="1"/>
</dbReference>
<protein>
    <submittedName>
        <fullName evidence="1">Pol polyprotein</fullName>
    </submittedName>
</protein>
<dbReference type="EMBL" id="BMAW01034015">
    <property type="protein sequence ID" value="GFU33061.1"/>
    <property type="molecule type" value="Genomic_DNA"/>
</dbReference>
<reference evidence="1" key="1">
    <citation type="submission" date="2020-08" db="EMBL/GenBank/DDBJ databases">
        <title>Multicomponent nature underlies the extraordinary mechanical properties of spider dragline silk.</title>
        <authorList>
            <person name="Kono N."/>
            <person name="Nakamura H."/>
            <person name="Mori M."/>
            <person name="Yoshida Y."/>
            <person name="Ohtoshi R."/>
            <person name="Malay A.D."/>
            <person name="Moran D.A.P."/>
            <person name="Tomita M."/>
            <person name="Numata K."/>
            <person name="Arakawa K."/>
        </authorList>
    </citation>
    <scope>NUCLEOTIDE SEQUENCE</scope>
</reference>
<dbReference type="InterPro" id="IPR012337">
    <property type="entry name" value="RNaseH-like_sf"/>
</dbReference>
<dbReference type="PANTHER" id="PTHR38681:SF1">
    <property type="entry name" value="RETROVIRUS-RELATED POL POLYPROTEIN FROM TRANSPOSON 412-LIKE PROTEIN"/>
    <property type="match status" value="1"/>
</dbReference>